<comment type="catalytic activity">
    <reaction evidence="13">
        <text>a fatty acyl-CoA + H2O = a fatty acid + CoA + H(+)</text>
        <dbReference type="Rhea" id="RHEA:16781"/>
        <dbReference type="ChEBI" id="CHEBI:15377"/>
        <dbReference type="ChEBI" id="CHEBI:15378"/>
        <dbReference type="ChEBI" id="CHEBI:28868"/>
        <dbReference type="ChEBI" id="CHEBI:57287"/>
        <dbReference type="ChEBI" id="CHEBI:77636"/>
    </reaction>
    <physiologicalReaction direction="left-to-right" evidence="13">
        <dbReference type="Rhea" id="RHEA:16782"/>
    </physiologicalReaction>
</comment>
<evidence type="ECO:0000256" key="9">
    <source>
        <dbReference type="ARBA" id="ARBA00023098"/>
    </source>
</evidence>
<comment type="function">
    <text evidence="14">Catalyzes the hydrolysis of acyl-CoAs into free fatty acids and coenzyme A (CoASH), regulating their respective intracellular levels. Has acyl-CoA thioesterase activity towards medium (C12) and long-chain (C18) fatty acyl-CoA substrates. Can also hydrolyze 3-hydroxyphenylacetyl-CoA and 3,4-dihydroxyphenylacetyl-CoA (in vitro). May play a role in controlling adaptive thermogenesis.</text>
</comment>
<dbReference type="PANTHER" id="PTHR21660:SF1">
    <property type="entry name" value="ACYL-COENZYME A THIOESTERASE 13"/>
    <property type="match status" value="1"/>
</dbReference>
<evidence type="ECO:0000256" key="15">
    <source>
        <dbReference type="ARBA" id="ARBA00064709"/>
    </source>
</evidence>
<dbReference type="KEGG" id="qsa:O6P43_018175"/>
<dbReference type="GO" id="GO:0005739">
    <property type="term" value="C:mitochondrion"/>
    <property type="evidence" value="ECO:0007669"/>
    <property type="project" value="UniProtKB-SubCell"/>
</dbReference>
<evidence type="ECO:0000256" key="18">
    <source>
        <dbReference type="ARBA" id="ARBA00083956"/>
    </source>
</evidence>
<evidence type="ECO:0000256" key="7">
    <source>
        <dbReference type="ARBA" id="ARBA00022801"/>
    </source>
</evidence>
<dbReference type="InterPro" id="IPR006683">
    <property type="entry name" value="Thioestr_dom"/>
</dbReference>
<keyword evidence="8" id="KW-0007">Acetylation</keyword>
<dbReference type="InterPro" id="IPR039298">
    <property type="entry name" value="ACOT13"/>
</dbReference>
<evidence type="ECO:0000256" key="5">
    <source>
        <dbReference type="ARBA" id="ARBA00008324"/>
    </source>
</evidence>
<dbReference type="GO" id="GO:0005829">
    <property type="term" value="C:cytosol"/>
    <property type="evidence" value="ECO:0007669"/>
    <property type="project" value="UniProtKB-SubCell"/>
</dbReference>
<keyword evidence="11" id="KW-0206">Cytoskeleton</keyword>
<evidence type="ECO:0000256" key="1">
    <source>
        <dbReference type="ARBA" id="ARBA00004123"/>
    </source>
</evidence>
<evidence type="ECO:0000313" key="21">
    <source>
        <dbReference type="Proteomes" id="UP001163823"/>
    </source>
</evidence>
<evidence type="ECO:0000256" key="8">
    <source>
        <dbReference type="ARBA" id="ARBA00022990"/>
    </source>
</evidence>
<reference evidence="20" key="1">
    <citation type="journal article" date="2023" name="Science">
        <title>Elucidation of the pathway for biosynthesis of saponin adjuvants from the soapbark tree.</title>
        <authorList>
            <person name="Reed J."/>
            <person name="Orme A."/>
            <person name="El-Demerdash A."/>
            <person name="Owen C."/>
            <person name="Martin L.B.B."/>
            <person name="Misra R.C."/>
            <person name="Kikuchi S."/>
            <person name="Rejzek M."/>
            <person name="Martin A.C."/>
            <person name="Harkess A."/>
            <person name="Leebens-Mack J."/>
            <person name="Louveau T."/>
            <person name="Stephenson M.J."/>
            <person name="Osbourn A."/>
        </authorList>
    </citation>
    <scope>NUCLEOTIDE SEQUENCE</scope>
    <source>
        <tissue evidence="20">Leaf</tissue>
    </source>
</reference>
<organism evidence="20 21">
    <name type="scientific">Quillaja saponaria</name>
    <name type="common">Soap bark tree</name>
    <dbReference type="NCBI Taxonomy" id="32244"/>
    <lineage>
        <taxon>Eukaryota</taxon>
        <taxon>Viridiplantae</taxon>
        <taxon>Streptophyta</taxon>
        <taxon>Embryophyta</taxon>
        <taxon>Tracheophyta</taxon>
        <taxon>Spermatophyta</taxon>
        <taxon>Magnoliopsida</taxon>
        <taxon>eudicotyledons</taxon>
        <taxon>Gunneridae</taxon>
        <taxon>Pentapetalae</taxon>
        <taxon>rosids</taxon>
        <taxon>fabids</taxon>
        <taxon>Fabales</taxon>
        <taxon>Quillajaceae</taxon>
        <taxon>Quillaja</taxon>
    </lineage>
</organism>
<keyword evidence="7" id="KW-0378">Hydrolase</keyword>
<proteinExistence type="inferred from homology"/>
<dbReference type="Proteomes" id="UP001163823">
    <property type="component" value="Chromosome 7"/>
</dbReference>
<dbReference type="GO" id="GO:0005819">
    <property type="term" value="C:spindle"/>
    <property type="evidence" value="ECO:0007669"/>
    <property type="project" value="UniProtKB-SubCell"/>
</dbReference>
<dbReference type="AlphaFoldDB" id="A0AAD7PQ42"/>
<gene>
    <name evidence="20" type="ORF">O6P43_018175</name>
</gene>
<evidence type="ECO:0000256" key="4">
    <source>
        <dbReference type="ARBA" id="ARBA00004514"/>
    </source>
</evidence>
<keyword evidence="10" id="KW-0496">Mitochondrion</keyword>
<dbReference type="EMBL" id="JARAOO010000007">
    <property type="protein sequence ID" value="KAJ7963029.1"/>
    <property type="molecule type" value="Genomic_DNA"/>
</dbReference>
<dbReference type="Gene3D" id="3.10.129.10">
    <property type="entry name" value="Hotdog Thioesterase"/>
    <property type="match status" value="1"/>
</dbReference>
<evidence type="ECO:0000256" key="10">
    <source>
        <dbReference type="ARBA" id="ARBA00023128"/>
    </source>
</evidence>
<feature type="domain" description="Thioesterase" evidence="19">
    <location>
        <begin position="60"/>
        <end position="133"/>
    </location>
</feature>
<dbReference type="PANTHER" id="PTHR21660">
    <property type="entry name" value="THIOESTERASE SUPERFAMILY MEMBER-RELATED"/>
    <property type="match status" value="1"/>
</dbReference>
<name>A0AAD7PQ42_QUISA</name>
<evidence type="ECO:0000256" key="2">
    <source>
        <dbReference type="ARBA" id="ARBA00004173"/>
    </source>
</evidence>
<dbReference type="CDD" id="cd03443">
    <property type="entry name" value="PaaI_thioesterase"/>
    <property type="match status" value="1"/>
</dbReference>
<protein>
    <recommendedName>
        <fullName evidence="16">Acyl-coenzyme A thioesterase 13</fullName>
    </recommendedName>
    <alternativeName>
        <fullName evidence="17">Hotdog-fold thioesterase superfamily member 2</fullName>
    </alternativeName>
    <alternativeName>
        <fullName evidence="18">Thioesterase superfamily member 2</fullName>
    </alternativeName>
</protein>
<evidence type="ECO:0000259" key="19">
    <source>
        <dbReference type="Pfam" id="PF03061"/>
    </source>
</evidence>
<sequence>MGYSESSVQETINRLTNLSNGTAGQELEALCAKGLQVVQAHKGFILCRFIIHDRLSDEDGNWHAGAIAVLVDNLVGATTYSATGDFSVTVDYCISYYSKAKIHEEVEIEAKVVGMKGKLSSIVLEVRKKETGELIALGKEWTTSAKVRARL</sequence>
<keyword evidence="21" id="KW-1185">Reference proteome</keyword>
<comment type="similarity">
    <text evidence="5">Belongs to the thioesterase PaaI family.</text>
</comment>
<dbReference type="GO" id="GO:0047617">
    <property type="term" value="F:fatty acyl-CoA hydrolase activity"/>
    <property type="evidence" value="ECO:0007669"/>
    <property type="project" value="InterPro"/>
</dbReference>
<evidence type="ECO:0000256" key="13">
    <source>
        <dbReference type="ARBA" id="ARBA00052976"/>
    </source>
</evidence>
<dbReference type="Pfam" id="PF03061">
    <property type="entry name" value="4HBT"/>
    <property type="match status" value="1"/>
</dbReference>
<evidence type="ECO:0000256" key="3">
    <source>
        <dbReference type="ARBA" id="ARBA00004186"/>
    </source>
</evidence>
<dbReference type="SUPFAM" id="SSF54637">
    <property type="entry name" value="Thioesterase/thiol ester dehydrase-isomerase"/>
    <property type="match status" value="1"/>
</dbReference>
<comment type="subcellular location">
    <subcellularLocation>
        <location evidence="3">Cytoplasm</location>
        <location evidence="3">Cytoskeleton</location>
        <location evidence="3">Spindle</location>
    </subcellularLocation>
    <subcellularLocation>
        <location evidence="4">Cytoplasm</location>
        <location evidence="4">Cytosol</location>
    </subcellularLocation>
    <subcellularLocation>
        <location evidence="2">Mitochondrion</location>
    </subcellularLocation>
    <subcellularLocation>
        <location evidence="1">Nucleus</location>
    </subcellularLocation>
</comment>
<dbReference type="GO" id="GO:0006629">
    <property type="term" value="P:lipid metabolic process"/>
    <property type="evidence" value="ECO:0007669"/>
    <property type="project" value="UniProtKB-KW"/>
</dbReference>
<comment type="caution">
    <text evidence="20">The sequence shown here is derived from an EMBL/GenBank/DDBJ whole genome shotgun (WGS) entry which is preliminary data.</text>
</comment>
<dbReference type="InterPro" id="IPR029069">
    <property type="entry name" value="HotDog_dom_sf"/>
</dbReference>
<evidence type="ECO:0000313" key="20">
    <source>
        <dbReference type="EMBL" id="KAJ7963029.1"/>
    </source>
</evidence>
<comment type="subunit">
    <text evidence="15">Homotetramer. Interacts with PCTP.</text>
</comment>
<keyword evidence="12" id="KW-0539">Nucleus</keyword>
<evidence type="ECO:0000256" key="6">
    <source>
        <dbReference type="ARBA" id="ARBA00022490"/>
    </source>
</evidence>
<accession>A0AAD7PQ42</accession>
<evidence type="ECO:0000256" key="14">
    <source>
        <dbReference type="ARBA" id="ARBA00058205"/>
    </source>
</evidence>
<evidence type="ECO:0000256" key="11">
    <source>
        <dbReference type="ARBA" id="ARBA00023212"/>
    </source>
</evidence>
<dbReference type="FunFam" id="3.10.129.10:FF:000021">
    <property type="entry name" value="Acyl-coenzyme A thioesterase 13"/>
    <property type="match status" value="1"/>
</dbReference>
<dbReference type="GO" id="GO:0005634">
    <property type="term" value="C:nucleus"/>
    <property type="evidence" value="ECO:0007669"/>
    <property type="project" value="UniProtKB-SubCell"/>
</dbReference>
<keyword evidence="9" id="KW-0443">Lipid metabolism</keyword>
<keyword evidence="6" id="KW-0963">Cytoplasm</keyword>
<evidence type="ECO:0000256" key="12">
    <source>
        <dbReference type="ARBA" id="ARBA00023242"/>
    </source>
</evidence>
<evidence type="ECO:0000256" key="17">
    <source>
        <dbReference type="ARBA" id="ARBA00081533"/>
    </source>
</evidence>
<evidence type="ECO:0000256" key="16">
    <source>
        <dbReference type="ARBA" id="ARBA00067273"/>
    </source>
</evidence>